<dbReference type="Gene3D" id="3.30.450.40">
    <property type="match status" value="1"/>
</dbReference>
<reference evidence="4" key="1">
    <citation type="journal article" date="2017" name="Nat. Microbiol.">
        <title>Global analysis of biosynthetic gene clusters reveals vast potential of secondary metabolite production in Penicillium species.</title>
        <authorList>
            <person name="Nielsen J.C."/>
            <person name="Grijseels S."/>
            <person name="Prigent S."/>
            <person name="Ji B."/>
            <person name="Dainat J."/>
            <person name="Nielsen K.F."/>
            <person name="Frisvad J.C."/>
            <person name="Workman M."/>
            <person name="Nielsen J."/>
        </authorList>
    </citation>
    <scope>NUCLEOTIDE SEQUENCE [LARGE SCALE GENOMIC DNA]</scope>
    <source>
        <strain evidence="4">IBT 29525</strain>
    </source>
</reference>
<organism evidence="3 4">
    <name type="scientific">Penicillium solitum</name>
    <dbReference type="NCBI Taxonomy" id="60172"/>
    <lineage>
        <taxon>Eukaryota</taxon>
        <taxon>Fungi</taxon>
        <taxon>Dikarya</taxon>
        <taxon>Ascomycota</taxon>
        <taxon>Pezizomycotina</taxon>
        <taxon>Eurotiomycetes</taxon>
        <taxon>Eurotiomycetidae</taxon>
        <taxon>Eurotiales</taxon>
        <taxon>Aspergillaceae</taxon>
        <taxon>Penicillium</taxon>
    </lineage>
</organism>
<dbReference type="Proteomes" id="UP000191612">
    <property type="component" value="Unassembled WGS sequence"/>
</dbReference>
<dbReference type="GO" id="GO:0016747">
    <property type="term" value="F:acyltransferase activity, transferring groups other than amino-acyl groups"/>
    <property type="evidence" value="ECO:0007669"/>
    <property type="project" value="InterPro"/>
</dbReference>
<evidence type="ECO:0000256" key="1">
    <source>
        <dbReference type="ARBA" id="ARBA00038454"/>
    </source>
</evidence>
<dbReference type="PANTHER" id="PTHR21021">
    <property type="entry name" value="GAF/PUTATIVE CYTOSKELETAL PROTEIN"/>
    <property type="match status" value="1"/>
</dbReference>
<dbReference type="SUPFAM" id="SSF55729">
    <property type="entry name" value="Acyl-CoA N-acyltransferases (Nat)"/>
    <property type="match status" value="1"/>
</dbReference>
<dbReference type="InterPro" id="IPR051330">
    <property type="entry name" value="Phosphatase_reg/MetRdx"/>
</dbReference>
<dbReference type="InterPro" id="IPR003018">
    <property type="entry name" value="GAF"/>
</dbReference>
<comment type="caution">
    <text evidence="3">The sequence shown here is derived from an EMBL/GenBank/DDBJ whole genome shotgun (WGS) entry which is preliminary data.</text>
</comment>
<dbReference type="GO" id="GO:0033745">
    <property type="term" value="F:L-methionine-(R)-S-oxide reductase activity"/>
    <property type="evidence" value="ECO:0007669"/>
    <property type="project" value="TreeGrafter"/>
</dbReference>
<dbReference type="InterPro" id="IPR016181">
    <property type="entry name" value="Acyl_CoA_acyltransferase"/>
</dbReference>
<dbReference type="PROSITE" id="PS01320">
    <property type="entry name" value="UPF0067"/>
    <property type="match status" value="1"/>
</dbReference>
<gene>
    <name evidence="3" type="ORF">PENSOL_c036G03633</name>
</gene>
<dbReference type="PANTHER" id="PTHR21021:SF15">
    <property type="entry name" value="FREE METHIONINE-R-SULFOXIDE REDUCTASE"/>
    <property type="match status" value="1"/>
</dbReference>
<dbReference type="Pfam" id="PF13673">
    <property type="entry name" value="Acetyltransf_10"/>
    <property type="match status" value="1"/>
</dbReference>
<keyword evidence="4" id="KW-1185">Reference proteome</keyword>
<dbReference type="Gene3D" id="3.40.630.30">
    <property type="match status" value="1"/>
</dbReference>
<dbReference type="SUPFAM" id="SSF55781">
    <property type="entry name" value="GAF domain-like"/>
    <property type="match status" value="1"/>
</dbReference>
<accession>A0A1V6QUS9</accession>
<sequence length="472" mass="51240">MHRKFGPVVRITPDEVHIQEPFRTSSYSDDWIKGTGELESGHYQGGSVHSFQYKRPSISRARSLLRPHADSSYFMPGSSKADIYEQLLLSTQGLLDGQRNWVSNLSNVSSLLWHAYASLPAPSSSVNWAGFYIRDDKFPALASPVTSPPLPGAPDSGGVIISTTYSCSEDQLLLLGPFHGKPACQEIRFGKGVCGTAAAKQETVIVPDVLTFPGHIACDAESRSEIVVPILVNGETVAIIDIDCTEPSGFDEEDKKYLEKLAAFLAENCDCTIHNGSGEIAIVRATADDVPVVLNILDATVKWLVSRGETTQCGTTPFSEFPRHTKQLEEYTTTGLGIWLAIKVADDMPIGQHQHSKGMNGGAPRTIIGALAIGERGSHIPPVSEPELYVRLVVTDRQWAGKGVGKRLLAHARDLANEVGVALLRVDCYAGGDGKLVQYYESQGFKRSGSFRLESGWPGQVLAQQLHEVKGE</sequence>
<feature type="domain" description="N-acetyltransferase" evidence="2">
    <location>
        <begin position="280"/>
        <end position="467"/>
    </location>
</feature>
<protein>
    <recommendedName>
        <fullName evidence="2">N-acetyltransferase domain-containing protein</fullName>
    </recommendedName>
</protein>
<dbReference type="Pfam" id="PF13185">
    <property type="entry name" value="GAF_2"/>
    <property type="match status" value="1"/>
</dbReference>
<dbReference type="PROSITE" id="PS51186">
    <property type="entry name" value="GNAT"/>
    <property type="match status" value="1"/>
</dbReference>
<dbReference type="GO" id="GO:0005829">
    <property type="term" value="C:cytosol"/>
    <property type="evidence" value="ECO:0007669"/>
    <property type="project" value="TreeGrafter"/>
</dbReference>
<proteinExistence type="inferred from homology"/>
<evidence type="ECO:0000313" key="3">
    <source>
        <dbReference type="EMBL" id="OQD92983.1"/>
    </source>
</evidence>
<dbReference type="InterPro" id="IPR000614">
    <property type="entry name" value="FRMsr_CS"/>
</dbReference>
<dbReference type="FunFam" id="3.30.450.40:FF:000048">
    <property type="entry name" value="Free methionine-R-sulfoxide reductase"/>
    <property type="match status" value="1"/>
</dbReference>
<dbReference type="EMBL" id="MDYO01000036">
    <property type="protein sequence ID" value="OQD92983.1"/>
    <property type="molecule type" value="Genomic_DNA"/>
</dbReference>
<evidence type="ECO:0000313" key="4">
    <source>
        <dbReference type="Proteomes" id="UP000191612"/>
    </source>
</evidence>
<evidence type="ECO:0000259" key="2">
    <source>
        <dbReference type="PROSITE" id="PS51186"/>
    </source>
</evidence>
<dbReference type="InterPro" id="IPR000182">
    <property type="entry name" value="GNAT_dom"/>
</dbReference>
<dbReference type="STRING" id="60172.A0A1V6QUS9"/>
<comment type="similarity">
    <text evidence="1">Belongs to the free Met sulfoxide reductase family.</text>
</comment>
<dbReference type="AlphaFoldDB" id="A0A1V6QUS9"/>
<dbReference type="InterPro" id="IPR029016">
    <property type="entry name" value="GAF-like_dom_sf"/>
</dbReference>
<dbReference type="CDD" id="cd04301">
    <property type="entry name" value="NAT_SF"/>
    <property type="match status" value="1"/>
</dbReference>
<name>A0A1V6QUS9_9EURO</name>